<dbReference type="AlphaFoldDB" id="A0A399RL45"/>
<name>A0A399RL45_9PROT</name>
<evidence type="ECO:0000259" key="2">
    <source>
        <dbReference type="Pfam" id="PF13166"/>
    </source>
</evidence>
<dbReference type="OrthoDB" id="9789562at2"/>
<gene>
    <name evidence="3" type="ORF">D1223_07795</name>
</gene>
<dbReference type="InterPro" id="IPR027417">
    <property type="entry name" value="P-loop_NTPase"/>
</dbReference>
<evidence type="ECO:0000256" key="1">
    <source>
        <dbReference type="SAM" id="Coils"/>
    </source>
</evidence>
<dbReference type="Gene3D" id="3.40.50.300">
    <property type="entry name" value="P-loop containing nucleotide triphosphate hydrolases"/>
    <property type="match status" value="1"/>
</dbReference>
<dbReference type="PANTHER" id="PTHR32182">
    <property type="entry name" value="DNA REPLICATION AND REPAIR PROTEIN RECF"/>
    <property type="match status" value="1"/>
</dbReference>
<dbReference type="EMBL" id="QWFX01000006">
    <property type="protein sequence ID" value="RIJ30519.1"/>
    <property type="molecule type" value="Genomic_DNA"/>
</dbReference>
<evidence type="ECO:0000313" key="4">
    <source>
        <dbReference type="Proteomes" id="UP000266385"/>
    </source>
</evidence>
<comment type="caution">
    <text evidence="3">The sequence shown here is derived from an EMBL/GenBank/DDBJ whole genome shotgun (WGS) entry which is preliminary data.</text>
</comment>
<dbReference type="InterPro" id="IPR026866">
    <property type="entry name" value="CR006_AAA"/>
</dbReference>
<sequence length="757" mass="85319">MAVVNRINLLRNIGQFDSVSPPPAAALAPLTLIYAENGRGKTTVSNIFRSLATNNPQLILDRHRLGAENTPHVVLVVDGQNIVFENGVWTRDVPAVSVFDDDFVSKNVCSGVEIHPSHRQNLHELILGAQGVQLNDALQEKVAQIERHNVELRGRANAIPEHLRNGLSVEEFCGLNPDPDIENKIDLAGKRISAAKSATKIRDQEQFDQFTPPKFDLAWLESSLSKSLANVEAAATERVQQHFQALGEGAERWVGEGIAFLGESCPFCGLSSWDSRLISEYKVYFSEEYDRLTTTLLEAIDRVEHEHGEPVVAAFERDARKFYQNRDFWAGFFSVPDFDIDTAEMHRAWIDARNAVLNQLKLKSLAPLEPRTLSPETLHLVQRFHDLADAMSAKMAAFENANEEIALIKERIEADDLSALQRDFDSLQATKSRFEDGVRELCQSYLDEKAAKQNTERQRDETRQQLDVYRNQIFPQYEDRINDYLARLNASFRLSRIHSVNRRSGSSTSYAVVINNHTVDIAATEGPSFKNTLSAGDRSTLALAFFFSSLDMEDDLGQRIVVIDDPMTSLDEHRTLRTVREILLLSARVQQVLVLSHSKSFLCRVWESAPMNSRVALRIFREQQGSNVAVWNVHDDCVTAHDKRYELVCSYLAAANADNERLVAQALRPMLEAFIRVAFPSDFPPGSLLGQFAGRCEQRHGQAGELLSPEDTAELRELTAYANRFHHDSNPAWETEHINDAELADMASRIIVFLSRR</sequence>
<evidence type="ECO:0000313" key="3">
    <source>
        <dbReference type="EMBL" id="RIJ30519.1"/>
    </source>
</evidence>
<organism evidence="3 4">
    <name type="scientific">Henriciella mobilis</name>
    <dbReference type="NCBI Taxonomy" id="2305467"/>
    <lineage>
        <taxon>Bacteria</taxon>
        <taxon>Pseudomonadati</taxon>
        <taxon>Pseudomonadota</taxon>
        <taxon>Alphaproteobacteria</taxon>
        <taxon>Hyphomonadales</taxon>
        <taxon>Hyphomonadaceae</taxon>
        <taxon>Henriciella</taxon>
    </lineage>
</organism>
<dbReference type="RefSeq" id="WP_119375829.1">
    <property type="nucleotide sequence ID" value="NZ_QWFX01000006.1"/>
</dbReference>
<feature type="domain" description="Protein CR006 P-loop" evidence="2">
    <location>
        <begin position="195"/>
        <end position="737"/>
    </location>
</feature>
<dbReference type="Pfam" id="PF13166">
    <property type="entry name" value="AAA_13"/>
    <property type="match status" value="1"/>
</dbReference>
<dbReference type="GO" id="GO:0006302">
    <property type="term" value="P:double-strand break repair"/>
    <property type="evidence" value="ECO:0007669"/>
    <property type="project" value="TreeGrafter"/>
</dbReference>
<reference evidence="3 4" key="1">
    <citation type="submission" date="2018-08" db="EMBL/GenBank/DDBJ databases">
        <title>Henriciella mobilis sp. nov., isolated from seawater.</title>
        <authorList>
            <person name="Cheng H."/>
            <person name="Wu Y.-H."/>
            <person name="Xu X.-W."/>
            <person name="Guo L.-L."/>
        </authorList>
    </citation>
    <scope>NUCLEOTIDE SEQUENCE [LARGE SCALE GENOMIC DNA]</scope>
    <source>
        <strain evidence="3 4">JN25</strain>
    </source>
</reference>
<dbReference type="Proteomes" id="UP000266385">
    <property type="component" value="Unassembled WGS sequence"/>
</dbReference>
<keyword evidence="4" id="KW-1185">Reference proteome</keyword>
<protein>
    <recommendedName>
        <fullName evidence="2">Protein CR006 P-loop domain-containing protein</fullName>
    </recommendedName>
</protein>
<keyword evidence="1" id="KW-0175">Coiled coil</keyword>
<dbReference type="PANTHER" id="PTHR32182:SF0">
    <property type="entry name" value="DNA REPLICATION AND REPAIR PROTEIN RECF"/>
    <property type="match status" value="1"/>
</dbReference>
<proteinExistence type="predicted"/>
<accession>A0A399RL45</accession>
<feature type="coiled-coil region" evidence="1">
    <location>
        <begin position="445"/>
        <end position="472"/>
    </location>
</feature>
<dbReference type="SUPFAM" id="SSF52540">
    <property type="entry name" value="P-loop containing nucleoside triphosphate hydrolases"/>
    <property type="match status" value="1"/>
</dbReference>
<dbReference type="GO" id="GO:0000731">
    <property type="term" value="P:DNA synthesis involved in DNA repair"/>
    <property type="evidence" value="ECO:0007669"/>
    <property type="project" value="TreeGrafter"/>
</dbReference>